<organism evidence="2 3">
    <name type="scientific">Emydomyces testavorans</name>
    <dbReference type="NCBI Taxonomy" id="2070801"/>
    <lineage>
        <taxon>Eukaryota</taxon>
        <taxon>Fungi</taxon>
        <taxon>Dikarya</taxon>
        <taxon>Ascomycota</taxon>
        <taxon>Pezizomycotina</taxon>
        <taxon>Eurotiomycetes</taxon>
        <taxon>Eurotiomycetidae</taxon>
        <taxon>Onygenales</taxon>
        <taxon>Nannizziopsiaceae</taxon>
        <taxon>Emydomyces</taxon>
    </lineage>
</organism>
<reference evidence="2" key="1">
    <citation type="submission" date="2023-03" db="EMBL/GenBank/DDBJ databases">
        <title>Emydomyces testavorans Genome Sequence.</title>
        <authorList>
            <person name="Hoyer L."/>
        </authorList>
    </citation>
    <scope>NUCLEOTIDE SEQUENCE</scope>
    <source>
        <strain evidence="2">16-2883</strain>
    </source>
</reference>
<feature type="region of interest" description="Disordered" evidence="1">
    <location>
        <begin position="336"/>
        <end position="401"/>
    </location>
</feature>
<evidence type="ECO:0000313" key="3">
    <source>
        <dbReference type="Proteomes" id="UP001219355"/>
    </source>
</evidence>
<dbReference type="EMBL" id="CP120631">
    <property type="protein sequence ID" value="WEW61439.1"/>
    <property type="molecule type" value="Genomic_DNA"/>
</dbReference>
<evidence type="ECO:0000256" key="1">
    <source>
        <dbReference type="SAM" id="MobiDB-lite"/>
    </source>
</evidence>
<proteinExistence type="predicted"/>
<accession>A0AAF0IPM8</accession>
<feature type="region of interest" description="Disordered" evidence="1">
    <location>
        <begin position="438"/>
        <end position="468"/>
    </location>
</feature>
<sequence length="613" mass="65882">MDAQAVRDRMMTMLKVVHGGGLDPDAGKARPDQLVLPEDPAFVPSLMLPGLNLNLSALDITAVLETPRKTSTLLSSYLHQSSGSSQVLDKGIQLNLSSSQMGHSALGGFSLPSEMSSAKKGPLVELPAYLGEEEGVLLQPDFEFDAEGNIIELPASRNVDHMVMNETAEPNYDLEMAGANHDGLGVIQNQFEDLPIYDEDVRELVDNDINLALDGSPSDRWRKRGSESLAINEMCSTQQGAQMPPKKRRLRNVEVDDHPELRNSDLAQWNSEYMKNMAIATKVKENSKLITVARKNAALYVLGVGIAAVGLGLGASQTPHPLNVFSGSQLLSALTGTKTEGSQRKRNRSVASDSDSEGFGRNVRQRNGDEVGRGAGINQQGVPPFDDIEIGRHGPPSLQDDVSSQMPWNITASVYGSQRGSSVVGGYSGLSGPNSAFRPGQDLLIPSGRRGRLTSASPLAGRGTMRNASQGPFLHDEDLDMHTIGGIDMQSSASEMFPGQKIGMSSPAAPRDKLAEPQWFLNNLDQQSVNFLEYVKIRIEETPAAPMNDQNRGEITFTSLLPPVSSSRVVATQGFLHVLTLATNGALRVRQGVDVDSAKGCDDAGEIFLSMAG</sequence>
<dbReference type="AlphaFoldDB" id="A0AAF0IPM8"/>
<gene>
    <name evidence="2" type="primary">rec8</name>
    <name evidence="2" type="ORF">PRK78_006929</name>
</gene>
<evidence type="ECO:0000313" key="2">
    <source>
        <dbReference type="EMBL" id="WEW61439.1"/>
    </source>
</evidence>
<dbReference type="CDD" id="cd21789">
    <property type="entry name" value="Rad21_Rec8_M_SpRec8p-like"/>
    <property type="match status" value="1"/>
</dbReference>
<dbReference type="Proteomes" id="UP001219355">
    <property type="component" value="Chromosome 5"/>
</dbReference>
<protein>
    <submittedName>
        <fullName evidence="2">R8 protein</fullName>
    </submittedName>
</protein>
<keyword evidence="3" id="KW-1185">Reference proteome</keyword>
<name>A0AAF0IPM8_9EURO</name>